<protein>
    <recommendedName>
        <fullName evidence="3 9">Aminoglycoside N(6')-acetyltransferase type 1</fullName>
        <ecNumber evidence="2 9">2.3.1.82</ecNumber>
    </recommendedName>
    <alternativeName>
        <fullName evidence="7 9">Aminoglycoside resistance protein</fullName>
    </alternativeName>
</protein>
<dbReference type="CDD" id="cd04301">
    <property type="entry name" value="NAT_SF"/>
    <property type="match status" value="1"/>
</dbReference>
<evidence type="ECO:0000256" key="7">
    <source>
        <dbReference type="ARBA" id="ARBA00029660"/>
    </source>
</evidence>
<dbReference type="EC" id="2.3.1.82" evidence="2 9"/>
<evidence type="ECO:0000256" key="2">
    <source>
        <dbReference type="ARBA" id="ARBA00012888"/>
    </source>
</evidence>
<dbReference type="Pfam" id="PF00583">
    <property type="entry name" value="Acetyltransf_1"/>
    <property type="match status" value="1"/>
</dbReference>
<dbReference type="PIRSF" id="PIRSF000452">
    <property type="entry name" value="6-N-acetyltransf"/>
    <property type="match status" value="1"/>
</dbReference>
<comment type="subunit">
    <text evidence="1 9">Homodimer.</text>
</comment>
<evidence type="ECO:0000256" key="9">
    <source>
        <dbReference type="PIRNR" id="PIRNR000452"/>
    </source>
</evidence>
<dbReference type="Gene3D" id="3.40.630.30">
    <property type="match status" value="1"/>
</dbReference>
<organism evidence="11 12">
    <name type="scientific">Roseivivax halotolerans</name>
    <dbReference type="NCBI Taxonomy" id="93684"/>
    <lineage>
        <taxon>Bacteria</taxon>
        <taxon>Pseudomonadati</taxon>
        <taxon>Pseudomonadota</taxon>
        <taxon>Alphaproteobacteria</taxon>
        <taxon>Rhodobacterales</taxon>
        <taxon>Roseobacteraceae</taxon>
        <taxon>Roseivivax</taxon>
    </lineage>
</organism>
<evidence type="ECO:0000313" key="11">
    <source>
        <dbReference type="EMBL" id="SFQ53312.1"/>
    </source>
</evidence>
<dbReference type="InterPro" id="IPR050832">
    <property type="entry name" value="Bact_Acetyltransf"/>
</dbReference>
<keyword evidence="4 9" id="KW-0808">Transferase</keyword>
<keyword evidence="6 9" id="KW-0012">Acyltransferase</keyword>
<evidence type="ECO:0000256" key="8">
    <source>
        <dbReference type="ARBA" id="ARBA00048923"/>
    </source>
</evidence>
<evidence type="ECO:0000256" key="4">
    <source>
        <dbReference type="ARBA" id="ARBA00022679"/>
    </source>
</evidence>
<evidence type="ECO:0000256" key="6">
    <source>
        <dbReference type="ARBA" id="ARBA00023315"/>
    </source>
</evidence>
<name>A0A1I5ZA11_9RHOB</name>
<sequence>MIRRATTLDLGGWIALRQRLWTDTPPHIHRAEAEAMLTRQPETCLVLLQESETAQLRGFAEATLRGDHVNGCDTSPVAFLEGIFVDAAFRGAGIGRALIAGVRDWALARGCTELASDAHIDNRESHAFHIASGFEETERVVFFRQRITRDPD</sequence>
<evidence type="ECO:0000259" key="10">
    <source>
        <dbReference type="PROSITE" id="PS51186"/>
    </source>
</evidence>
<keyword evidence="12" id="KW-1185">Reference proteome</keyword>
<dbReference type="NCBIfam" id="NF043067">
    <property type="entry name" value="AAC_6p_group_E"/>
    <property type="match status" value="1"/>
</dbReference>
<reference evidence="12" key="1">
    <citation type="submission" date="2016-10" db="EMBL/GenBank/DDBJ databases">
        <authorList>
            <person name="Varghese N."/>
            <person name="Submissions S."/>
        </authorList>
    </citation>
    <scope>NUCLEOTIDE SEQUENCE [LARGE SCALE GENOMIC DNA]</scope>
    <source>
        <strain evidence="12">JCM 10271</strain>
    </source>
</reference>
<evidence type="ECO:0000313" key="12">
    <source>
        <dbReference type="Proteomes" id="UP000243106"/>
    </source>
</evidence>
<gene>
    <name evidence="11" type="ORF">SAMN05421853_108177</name>
</gene>
<comment type="catalytic activity">
    <reaction evidence="8 9">
        <text>kanamycin B + acetyl-CoA = N(6')-acetylkanamycin B + CoA + H(+)</text>
        <dbReference type="Rhea" id="RHEA:16449"/>
        <dbReference type="ChEBI" id="CHEBI:15378"/>
        <dbReference type="ChEBI" id="CHEBI:57287"/>
        <dbReference type="ChEBI" id="CHEBI:57288"/>
        <dbReference type="ChEBI" id="CHEBI:58390"/>
        <dbReference type="ChEBI" id="CHEBI:58549"/>
        <dbReference type="EC" id="2.3.1.82"/>
    </reaction>
</comment>
<evidence type="ECO:0000256" key="3">
    <source>
        <dbReference type="ARBA" id="ARBA00017677"/>
    </source>
</evidence>
<dbReference type="PROSITE" id="PS51186">
    <property type="entry name" value="GNAT"/>
    <property type="match status" value="1"/>
</dbReference>
<keyword evidence="5 9" id="KW-0046">Antibiotic resistance</keyword>
<dbReference type="EMBL" id="FOXV01000008">
    <property type="protein sequence ID" value="SFQ53312.1"/>
    <property type="molecule type" value="Genomic_DNA"/>
</dbReference>
<dbReference type="AlphaFoldDB" id="A0A1I5ZA11"/>
<dbReference type="GO" id="GO:0047663">
    <property type="term" value="F:aminoglycoside 6'-N-acetyltransferase activity"/>
    <property type="evidence" value="ECO:0007669"/>
    <property type="project" value="UniProtKB-EC"/>
</dbReference>
<feature type="domain" description="N-acetyltransferase" evidence="10">
    <location>
        <begin position="1"/>
        <end position="152"/>
    </location>
</feature>
<dbReference type="SUPFAM" id="SSF55729">
    <property type="entry name" value="Acyl-CoA N-acyltransferases (Nat)"/>
    <property type="match status" value="1"/>
</dbReference>
<dbReference type="InterPro" id="IPR016181">
    <property type="entry name" value="Acyl_CoA_acyltransferase"/>
</dbReference>
<dbReference type="RefSeq" id="WP_093012844.1">
    <property type="nucleotide sequence ID" value="NZ_FOXV01000008.1"/>
</dbReference>
<dbReference type="InterPro" id="IPR000182">
    <property type="entry name" value="GNAT_dom"/>
</dbReference>
<proteinExistence type="predicted"/>
<dbReference type="GO" id="GO:0046677">
    <property type="term" value="P:response to antibiotic"/>
    <property type="evidence" value="ECO:0007669"/>
    <property type="project" value="UniProtKB-KW"/>
</dbReference>
<accession>A0A1I5ZA11</accession>
<dbReference type="PANTHER" id="PTHR43877">
    <property type="entry name" value="AMINOALKYLPHOSPHONATE N-ACETYLTRANSFERASE-RELATED-RELATED"/>
    <property type="match status" value="1"/>
</dbReference>
<dbReference type="InterPro" id="IPR024170">
    <property type="entry name" value="Aminoglycoside_N6-AcTrfrase"/>
</dbReference>
<dbReference type="Proteomes" id="UP000243106">
    <property type="component" value="Unassembled WGS sequence"/>
</dbReference>
<comment type="function">
    <text evidence="9">Catalyzes the transfer of an acetyl group from acetyl-CoA to the 6'-amino group of aminoglycoside molecules conferring resistance to antibiotics containing the purpurosamine ring.</text>
</comment>
<evidence type="ECO:0000256" key="5">
    <source>
        <dbReference type="ARBA" id="ARBA00023251"/>
    </source>
</evidence>
<evidence type="ECO:0000256" key="1">
    <source>
        <dbReference type="ARBA" id="ARBA00011738"/>
    </source>
</evidence>
<dbReference type="STRING" id="93684.SAMN05421853_108177"/>